<feature type="non-terminal residue" evidence="1">
    <location>
        <position position="383"/>
    </location>
</feature>
<proteinExistence type="predicted"/>
<dbReference type="OrthoDB" id="3232941at2759"/>
<dbReference type="Proteomes" id="UP000076722">
    <property type="component" value="Unassembled WGS sequence"/>
</dbReference>
<feature type="non-terminal residue" evidence="1">
    <location>
        <position position="1"/>
    </location>
</feature>
<name>A0A164NC94_9AGAM</name>
<evidence type="ECO:0000313" key="1">
    <source>
        <dbReference type="EMBL" id="KZS87572.1"/>
    </source>
</evidence>
<accession>A0A164NC94</accession>
<evidence type="ECO:0000313" key="2">
    <source>
        <dbReference type="Proteomes" id="UP000076722"/>
    </source>
</evidence>
<reference evidence="1 2" key="1">
    <citation type="journal article" date="2016" name="Mol. Biol. Evol.">
        <title>Comparative Genomics of Early-Diverging Mushroom-Forming Fungi Provides Insights into the Origins of Lignocellulose Decay Capabilities.</title>
        <authorList>
            <person name="Nagy L.G."/>
            <person name="Riley R."/>
            <person name="Tritt A."/>
            <person name="Adam C."/>
            <person name="Daum C."/>
            <person name="Floudas D."/>
            <person name="Sun H."/>
            <person name="Yadav J.S."/>
            <person name="Pangilinan J."/>
            <person name="Larsson K.H."/>
            <person name="Matsuura K."/>
            <person name="Barry K."/>
            <person name="Labutti K."/>
            <person name="Kuo R."/>
            <person name="Ohm R.A."/>
            <person name="Bhattacharya S.S."/>
            <person name="Shirouzu T."/>
            <person name="Yoshinaga Y."/>
            <person name="Martin F.M."/>
            <person name="Grigoriev I.V."/>
            <person name="Hibbett D.S."/>
        </authorList>
    </citation>
    <scope>NUCLEOTIDE SEQUENCE [LARGE SCALE GENOMIC DNA]</scope>
    <source>
        <strain evidence="1 2">HHB9708</strain>
    </source>
</reference>
<organism evidence="1 2">
    <name type="scientific">Sistotremastrum niveocremeum HHB9708</name>
    <dbReference type="NCBI Taxonomy" id="1314777"/>
    <lineage>
        <taxon>Eukaryota</taxon>
        <taxon>Fungi</taxon>
        <taxon>Dikarya</taxon>
        <taxon>Basidiomycota</taxon>
        <taxon>Agaricomycotina</taxon>
        <taxon>Agaricomycetes</taxon>
        <taxon>Sistotremastrales</taxon>
        <taxon>Sistotremastraceae</taxon>
        <taxon>Sertulicium</taxon>
        <taxon>Sertulicium niveocremeum</taxon>
    </lineage>
</organism>
<dbReference type="Pfam" id="PF18759">
    <property type="entry name" value="Plavaka"/>
    <property type="match status" value="1"/>
</dbReference>
<gene>
    <name evidence="1" type="ORF">SISNIDRAFT_395229</name>
</gene>
<dbReference type="AlphaFoldDB" id="A0A164NC94"/>
<dbReference type="EMBL" id="KV419447">
    <property type="protein sequence ID" value="KZS87572.1"/>
    <property type="molecule type" value="Genomic_DNA"/>
</dbReference>
<keyword evidence="2" id="KW-1185">Reference proteome</keyword>
<protein>
    <submittedName>
        <fullName evidence="1">Uncharacterized protein</fullName>
    </submittedName>
</protein>
<sequence length="383" mass="44595">DGIEMPCADDQARKIYPFLTVFTVDHPERCLIACCKDNHCPECEVQPDDRGSPEPSQPRSRGAIELLDALIENPLFDSADFKRLGMRRISNPFWRGLPVFHVFKSFPPDLLHQIHKGVFNEHIVEWCRFVLGDKEVDARFKCIPRHSTLRHFSKGISKVSQWTGRECKEMEKVFIPIVAGARTEVTVCARAFLDFIYYASFTQHSTESIDMLKRSLRVFHDNKDIFEILGPRKHFNFPKLHALMHYVEHIKRWGSLDQYNTETAERLHIIFAKELYRRTNRKDFIAQQVELMNRQESLYFWTNFLAWVKGRSLVEAEESDCEDDDSDIDELPDFGVDVEDKVGSGISSEFLFAKIPARQNVTITTLRQVYNAELFLPALQQYL</sequence>
<dbReference type="InterPro" id="IPR041078">
    <property type="entry name" value="Plavaka"/>
</dbReference>